<protein>
    <submittedName>
        <fullName evidence="1">Uncharacterized protein</fullName>
    </submittedName>
</protein>
<gene>
    <name evidence="1" type="ORF">AZE42_09151</name>
</gene>
<comment type="caution">
    <text evidence="1">The sequence shown here is derived from an EMBL/GenBank/DDBJ whole genome shotgun (WGS) entry which is preliminary data.</text>
</comment>
<dbReference type="EMBL" id="LVVM01005290">
    <property type="protein sequence ID" value="OJA10989.1"/>
    <property type="molecule type" value="Genomic_DNA"/>
</dbReference>
<reference evidence="1 2" key="1">
    <citation type="submission" date="2016-03" db="EMBL/GenBank/DDBJ databases">
        <title>Comparative genomics of the ectomycorrhizal sister species Rhizopogon vinicolor and Rhizopogon vesiculosus (Basidiomycota: Boletales) reveals a divergence of the mating type B locus.</title>
        <authorList>
            <person name="Mujic A.B."/>
            <person name="Kuo A."/>
            <person name="Tritt A."/>
            <person name="Lipzen A."/>
            <person name="Chen C."/>
            <person name="Johnson J."/>
            <person name="Sharma A."/>
            <person name="Barry K."/>
            <person name="Grigoriev I.V."/>
            <person name="Spatafora J.W."/>
        </authorList>
    </citation>
    <scope>NUCLEOTIDE SEQUENCE [LARGE SCALE GENOMIC DNA]</scope>
    <source>
        <strain evidence="1 2">AM-OR11-056</strain>
    </source>
</reference>
<dbReference type="Proteomes" id="UP000183567">
    <property type="component" value="Unassembled WGS sequence"/>
</dbReference>
<evidence type="ECO:0000313" key="1">
    <source>
        <dbReference type="EMBL" id="OJA10989.1"/>
    </source>
</evidence>
<sequence>MDYAPVVQLEGYSCRVDGVLSGWVARHSSYTSTHTGALQNQILFIISKTSVTGHHLARSLLHVRLSQERP</sequence>
<organism evidence="1 2">
    <name type="scientific">Rhizopogon vesiculosus</name>
    <dbReference type="NCBI Taxonomy" id="180088"/>
    <lineage>
        <taxon>Eukaryota</taxon>
        <taxon>Fungi</taxon>
        <taxon>Dikarya</taxon>
        <taxon>Basidiomycota</taxon>
        <taxon>Agaricomycotina</taxon>
        <taxon>Agaricomycetes</taxon>
        <taxon>Agaricomycetidae</taxon>
        <taxon>Boletales</taxon>
        <taxon>Suillineae</taxon>
        <taxon>Rhizopogonaceae</taxon>
        <taxon>Rhizopogon</taxon>
    </lineage>
</organism>
<name>A0A1J8PQ30_9AGAM</name>
<accession>A0A1J8PQ30</accession>
<dbReference type="AlphaFoldDB" id="A0A1J8PQ30"/>
<keyword evidence="2" id="KW-1185">Reference proteome</keyword>
<evidence type="ECO:0000313" key="2">
    <source>
        <dbReference type="Proteomes" id="UP000183567"/>
    </source>
</evidence>
<proteinExistence type="predicted"/>